<evidence type="ECO:0000256" key="2">
    <source>
        <dbReference type="ARBA" id="ARBA00034617"/>
    </source>
</evidence>
<feature type="region of interest" description="Disordered" evidence="4">
    <location>
        <begin position="486"/>
        <end position="506"/>
    </location>
</feature>
<protein>
    <recommendedName>
        <fullName evidence="3">DNA 3'-5' helicase</fullName>
        <ecNumber evidence="3">5.6.2.4</ecNumber>
    </recommendedName>
</protein>
<evidence type="ECO:0000259" key="5">
    <source>
        <dbReference type="PROSITE" id="PS51194"/>
    </source>
</evidence>
<dbReference type="SMART" id="SM00490">
    <property type="entry name" value="HELICc"/>
    <property type="match status" value="1"/>
</dbReference>
<reference evidence="6 7" key="1">
    <citation type="submission" date="2024-07" db="EMBL/GenBank/DDBJ databases">
        <title>Section-level genome sequencing and comparative genomics of Aspergillus sections Usti and Cavernicolus.</title>
        <authorList>
            <consortium name="Lawrence Berkeley National Laboratory"/>
            <person name="Nybo J.L."/>
            <person name="Vesth T.C."/>
            <person name="Theobald S."/>
            <person name="Frisvad J.C."/>
            <person name="Larsen T.O."/>
            <person name="Kjaerboelling I."/>
            <person name="Rothschild-Mancinelli K."/>
            <person name="Lyhne E.K."/>
            <person name="Kogle M.E."/>
            <person name="Barry K."/>
            <person name="Clum A."/>
            <person name="Na H."/>
            <person name="Ledsgaard L."/>
            <person name="Lin J."/>
            <person name="Lipzen A."/>
            <person name="Kuo A."/>
            <person name="Riley R."/>
            <person name="Mondo S."/>
            <person name="Labutti K."/>
            <person name="Haridas S."/>
            <person name="Pangalinan J."/>
            <person name="Salamov A.A."/>
            <person name="Simmons B.A."/>
            <person name="Magnuson J.K."/>
            <person name="Chen J."/>
            <person name="Drula E."/>
            <person name="Henrissat B."/>
            <person name="Wiebenga A."/>
            <person name="Lubbers R.J."/>
            <person name="Gomes A.C."/>
            <person name="Makela M.R."/>
            <person name="Stajich J."/>
            <person name="Grigoriev I.V."/>
            <person name="Mortensen U.H."/>
            <person name="De Vries R.P."/>
            <person name="Baker S.E."/>
            <person name="Andersen M.R."/>
        </authorList>
    </citation>
    <scope>NUCLEOTIDE SEQUENCE [LARGE SCALE GENOMIC DNA]</scope>
    <source>
        <strain evidence="6 7">CBS 588.65</strain>
    </source>
</reference>
<gene>
    <name evidence="6" type="ORF">BJX63DRAFT_436795</name>
</gene>
<dbReference type="Proteomes" id="UP001610334">
    <property type="component" value="Unassembled WGS sequence"/>
</dbReference>
<organism evidence="6 7">
    <name type="scientific">Aspergillus granulosus</name>
    <dbReference type="NCBI Taxonomy" id="176169"/>
    <lineage>
        <taxon>Eukaryota</taxon>
        <taxon>Fungi</taxon>
        <taxon>Dikarya</taxon>
        <taxon>Ascomycota</taxon>
        <taxon>Pezizomycotina</taxon>
        <taxon>Eurotiomycetes</taxon>
        <taxon>Eurotiomycetidae</taxon>
        <taxon>Eurotiales</taxon>
        <taxon>Aspergillaceae</taxon>
        <taxon>Aspergillus</taxon>
        <taxon>Aspergillus subgen. Nidulantes</taxon>
    </lineage>
</organism>
<evidence type="ECO:0000256" key="3">
    <source>
        <dbReference type="ARBA" id="ARBA00034808"/>
    </source>
</evidence>
<feature type="compositionally biased region" description="Low complexity" evidence="4">
    <location>
        <begin position="411"/>
        <end position="425"/>
    </location>
</feature>
<dbReference type="PANTHER" id="PTHR13710:SF154">
    <property type="entry name" value="RECQ HELICASE, PUTATIVE (AFU_ORTHOLOGUE AFUA_6G14720)-RELATED"/>
    <property type="match status" value="1"/>
</dbReference>
<evidence type="ECO:0000313" key="7">
    <source>
        <dbReference type="Proteomes" id="UP001610334"/>
    </source>
</evidence>
<dbReference type="EMBL" id="JBFXLT010000133">
    <property type="protein sequence ID" value="KAL2807692.1"/>
    <property type="molecule type" value="Genomic_DNA"/>
</dbReference>
<evidence type="ECO:0000313" key="6">
    <source>
        <dbReference type="EMBL" id="KAL2807692.1"/>
    </source>
</evidence>
<feature type="domain" description="Helicase C-terminal" evidence="5">
    <location>
        <begin position="211"/>
        <end position="365"/>
    </location>
</feature>
<dbReference type="PROSITE" id="PS51194">
    <property type="entry name" value="HELICASE_CTER"/>
    <property type="match status" value="1"/>
</dbReference>
<dbReference type="SUPFAM" id="SSF52540">
    <property type="entry name" value="P-loop containing nucleoside triphosphate hydrolases"/>
    <property type="match status" value="1"/>
</dbReference>
<evidence type="ECO:0000256" key="4">
    <source>
        <dbReference type="SAM" id="MobiDB-lite"/>
    </source>
</evidence>
<proteinExistence type="inferred from homology"/>
<dbReference type="InterPro" id="IPR001650">
    <property type="entry name" value="Helicase_C-like"/>
</dbReference>
<dbReference type="Pfam" id="PF00271">
    <property type="entry name" value="Helicase_C"/>
    <property type="match status" value="1"/>
</dbReference>
<dbReference type="InterPro" id="IPR027417">
    <property type="entry name" value="P-loop_NTPase"/>
</dbReference>
<feature type="region of interest" description="Disordered" evidence="4">
    <location>
        <begin position="409"/>
        <end position="431"/>
    </location>
</feature>
<comment type="catalytic activity">
    <reaction evidence="2">
        <text>Couples ATP hydrolysis with the unwinding of duplex DNA by translocating in the 3'-5' direction.</text>
        <dbReference type="EC" id="5.6.2.4"/>
    </reaction>
</comment>
<dbReference type="EC" id="5.6.2.4" evidence="3"/>
<accession>A0ABR4GWZ3</accession>
<dbReference type="Gene3D" id="3.40.50.300">
    <property type="entry name" value="P-loop containing nucleotide triphosphate hydrolases"/>
    <property type="match status" value="1"/>
</dbReference>
<comment type="caution">
    <text evidence="6">The sequence shown here is derived from an EMBL/GenBank/DDBJ whole genome shotgun (WGS) entry which is preliminary data.</text>
</comment>
<dbReference type="PANTHER" id="PTHR13710">
    <property type="entry name" value="DNA HELICASE RECQ FAMILY MEMBER"/>
    <property type="match status" value="1"/>
</dbReference>
<feature type="region of interest" description="Disordered" evidence="4">
    <location>
        <begin position="115"/>
        <end position="134"/>
    </location>
</feature>
<keyword evidence="7" id="KW-1185">Reference proteome</keyword>
<comment type="similarity">
    <text evidence="1">Belongs to the helicase family. RecQ subfamily.</text>
</comment>
<name>A0ABR4GWZ3_9EURO</name>
<evidence type="ECO:0000256" key="1">
    <source>
        <dbReference type="ARBA" id="ARBA00005446"/>
    </source>
</evidence>
<sequence length="538" mass="60939">MVANKDLVAVVATPNPELDDPQTVKHCGNSIRMLAVSTIPNQMPYQPLRAYMDKKSIQDHVWLWQQILLFIIRMQTNWPWQQQKPGYVITMQQHKTWRQLWQLAMAKPGIHHAADRAADQDANPCDSPDPMDPEEKHADWIQAEREQERAAIEANKDPNTIGNIADKQAGHTPHITGIIYSREITEFEGSTTTRRLKFRASSMDWHWFLGFLERVYPVLGKQVNLWKKQAVDHQAQQRVQLHAMNIEQSQVEAISQELECKAYHSKVLDCTGIIQQFQKGQTRVIAATSALGMGINIPNIQCVIHIGRPRTLLDYRQESRHAGRDRLASEAVIIHPNRWDTQDPWIDGVSEVNFEQVQLYMDVVGGTGCRRYVLDQYLDGTVDGYTRQQCQDVDTGKLPCDRCDPDWEAQEVPVSPTPTRSTTVPTPEPALSPAPVLEELGLSMPEDTIVCNQPGTQAARYPQYSQPTTPGNRLGFIPRYATMRENATSSSHTTTSDEDDSSIRGTVDTRDCLPGFGISISRAVLAIQWVEIWRFWSG</sequence>